<keyword evidence="1" id="KW-0808">Transferase</keyword>
<feature type="region of interest" description="Disordered" evidence="3">
    <location>
        <begin position="367"/>
        <end position="397"/>
    </location>
</feature>
<dbReference type="Gene3D" id="3.40.1190.20">
    <property type="match status" value="1"/>
</dbReference>
<dbReference type="InterPro" id="IPR029056">
    <property type="entry name" value="Ribokinase-like"/>
</dbReference>
<dbReference type="PANTHER" id="PTHR42774:SF3">
    <property type="entry name" value="KETOHEXOKINASE"/>
    <property type="match status" value="1"/>
</dbReference>
<keyword evidence="6" id="KW-1185">Reference proteome</keyword>
<feature type="compositionally biased region" description="Low complexity" evidence="3">
    <location>
        <begin position="387"/>
        <end position="397"/>
    </location>
</feature>
<evidence type="ECO:0000256" key="2">
    <source>
        <dbReference type="ARBA" id="ARBA00022777"/>
    </source>
</evidence>
<reference evidence="5 6" key="1">
    <citation type="submission" date="2019-07" db="EMBL/GenBank/DDBJ databases">
        <title>Whole genome shotgun sequence of Knoellia locipacati NBRC 109775.</title>
        <authorList>
            <person name="Hosoyama A."/>
            <person name="Uohara A."/>
            <person name="Ohji S."/>
            <person name="Ichikawa N."/>
        </authorList>
    </citation>
    <scope>NUCLEOTIDE SEQUENCE [LARGE SCALE GENOMIC DNA]</scope>
    <source>
        <strain evidence="5 6">NBRC 109775</strain>
    </source>
</reference>
<dbReference type="PANTHER" id="PTHR42774">
    <property type="entry name" value="PHOSPHOTRANSFERASE SYSTEM TRANSPORT PROTEIN"/>
    <property type="match status" value="1"/>
</dbReference>
<dbReference type="PROSITE" id="PS00584">
    <property type="entry name" value="PFKB_KINASES_2"/>
    <property type="match status" value="1"/>
</dbReference>
<keyword evidence="2 5" id="KW-0418">Kinase</keyword>
<dbReference type="Proteomes" id="UP000321793">
    <property type="component" value="Unassembled WGS sequence"/>
</dbReference>
<protein>
    <submittedName>
        <fullName evidence="5">Sugar kinase</fullName>
    </submittedName>
</protein>
<sequence length="397" mass="41959">MDQTYDPLASLRRADDPEIDVFVQGTVFLDIIFTGLQAMPKSGTEVWADGMGSCPGGIANLGVAAARLGLHTSLGAAFGDDDYGEFCWRSLEEQEGIDLSRSRRYPHWHTPVTVSVSVHGDRRMITHGHTAPESATDMIGSVPRARSVLLDLDAERPLGQGHPEREWADRAAAGGALLFADVGWDPSGEWSPDVLAQLEECHAFMPNAVEAMAYTRTDSAHDALYALADLVPLAVVTNGRDGAVAIDSGTGEEAVVPALRVEAIDPTGAGDVFDAGMLVGTLAGWPLLDRMNFATLCSSLAVQEFGGSLAAPGWGDIADWWQRVRRQPTSNAAARSVQRRFAFLDDLVADVPVGAVRRAAATIAKLSDAQAAGSDAGPPTTSPPAAPVTTPLPKETP</sequence>
<evidence type="ECO:0000256" key="1">
    <source>
        <dbReference type="ARBA" id="ARBA00022679"/>
    </source>
</evidence>
<feature type="domain" description="Carbohydrate kinase PfkB" evidence="4">
    <location>
        <begin position="54"/>
        <end position="309"/>
    </location>
</feature>
<accession>A0A512T540</accession>
<dbReference type="GO" id="GO:0016301">
    <property type="term" value="F:kinase activity"/>
    <property type="evidence" value="ECO:0007669"/>
    <property type="project" value="UniProtKB-KW"/>
</dbReference>
<dbReference type="InterPro" id="IPR011611">
    <property type="entry name" value="PfkB_dom"/>
</dbReference>
<dbReference type="AlphaFoldDB" id="A0A512T540"/>
<dbReference type="InterPro" id="IPR002173">
    <property type="entry name" value="Carboh/pur_kinase_PfkB_CS"/>
</dbReference>
<dbReference type="SUPFAM" id="SSF53613">
    <property type="entry name" value="Ribokinase-like"/>
    <property type="match status" value="1"/>
</dbReference>
<evidence type="ECO:0000313" key="6">
    <source>
        <dbReference type="Proteomes" id="UP000321793"/>
    </source>
</evidence>
<comment type="caution">
    <text evidence="5">The sequence shown here is derived from an EMBL/GenBank/DDBJ whole genome shotgun (WGS) entry which is preliminary data.</text>
</comment>
<evidence type="ECO:0000259" key="4">
    <source>
        <dbReference type="Pfam" id="PF00294"/>
    </source>
</evidence>
<dbReference type="Pfam" id="PF00294">
    <property type="entry name" value="PfkB"/>
    <property type="match status" value="1"/>
</dbReference>
<proteinExistence type="predicted"/>
<name>A0A512T540_9MICO</name>
<evidence type="ECO:0000313" key="5">
    <source>
        <dbReference type="EMBL" id="GEQ15330.1"/>
    </source>
</evidence>
<evidence type="ECO:0000256" key="3">
    <source>
        <dbReference type="SAM" id="MobiDB-lite"/>
    </source>
</evidence>
<dbReference type="InterPro" id="IPR052562">
    <property type="entry name" value="Ketohexokinase-related"/>
</dbReference>
<gene>
    <name evidence="5" type="ORF">KLO01_33770</name>
</gene>
<organism evidence="5 6">
    <name type="scientific">Knoellia locipacati</name>
    <dbReference type="NCBI Taxonomy" id="882824"/>
    <lineage>
        <taxon>Bacteria</taxon>
        <taxon>Bacillati</taxon>
        <taxon>Actinomycetota</taxon>
        <taxon>Actinomycetes</taxon>
        <taxon>Micrococcales</taxon>
        <taxon>Intrasporangiaceae</taxon>
        <taxon>Knoellia</taxon>
    </lineage>
</organism>
<dbReference type="EMBL" id="BKBA01000016">
    <property type="protein sequence ID" value="GEQ15330.1"/>
    <property type="molecule type" value="Genomic_DNA"/>
</dbReference>